<evidence type="ECO:0000259" key="1">
    <source>
        <dbReference type="PROSITE" id="PS50897"/>
    </source>
</evidence>
<dbReference type="Proteomes" id="UP001054837">
    <property type="component" value="Unassembled WGS sequence"/>
</dbReference>
<dbReference type="Pfam" id="PF08513">
    <property type="entry name" value="LisH"/>
    <property type="match status" value="1"/>
</dbReference>
<dbReference type="PANTHER" id="PTHR12864">
    <property type="entry name" value="RAN BINDING PROTEIN 9-RELATED"/>
    <property type="match status" value="1"/>
</dbReference>
<accession>A0AAV4R7M1</accession>
<dbReference type="InterPro" id="IPR024964">
    <property type="entry name" value="CTLH/CRA"/>
</dbReference>
<sequence>MTQHIKSRSTAIEKTEDLSKMEWMEKIRGLHMQRADMNRLIMNYLVTEGFKGAAEKFRIESGVQPSVDLDSLDERIKIRDAIQNGKIQDAIDMVNSLHPELLDCNRYLFFHLQQQHLIELIRQRNIEEALKYAQEQLAERGEENREVLVELERTLALLAFDEPEKSPFGDLLHFSHRQEIASEVNASILEMENRETTTPKIATLMRVMLWIQEELEKKKIKFPRMTDIATGTIEDTK</sequence>
<name>A0AAV4R7M1_9ARAC</name>
<dbReference type="SMART" id="SM00757">
    <property type="entry name" value="CRA"/>
    <property type="match status" value="1"/>
</dbReference>
<keyword evidence="3" id="KW-1185">Reference proteome</keyword>
<evidence type="ECO:0000313" key="2">
    <source>
        <dbReference type="EMBL" id="GIY16614.1"/>
    </source>
</evidence>
<dbReference type="InterPro" id="IPR006594">
    <property type="entry name" value="LisH"/>
</dbReference>
<dbReference type="PROSITE" id="PS50897">
    <property type="entry name" value="CTLH"/>
    <property type="match status" value="1"/>
</dbReference>
<reference evidence="2 3" key="1">
    <citation type="submission" date="2021-06" db="EMBL/GenBank/DDBJ databases">
        <title>Caerostris darwini draft genome.</title>
        <authorList>
            <person name="Kono N."/>
            <person name="Arakawa K."/>
        </authorList>
    </citation>
    <scope>NUCLEOTIDE SEQUENCE [LARGE SCALE GENOMIC DNA]</scope>
</reference>
<dbReference type="InterPro" id="IPR013144">
    <property type="entry name" value="CRA_dom"/>
</dbReference>
<gene>
    <name evidence="2" type="primary">gid8b</name>
    <name evidence="2" type="ORF">CDAR_599081</name>
</gene>
<dbReference type="SMART" id="SM00668">
    <property type="entry name" value="CTLH"/>
    <property type="match status" value="1"/>
</dbReference>
<dbReference type="AlphaFoldDB" id="A0AAV4R7M1"/>
<organism evidence="2 3">
    <name type="scientific">Caerostris darwini</name>
    <dbReference type="NCBI Taxonomy" id="1538125"/>
    <lineage>
        <taxon>Eukaryota</taxon>
        <taxon>Metazoa</taxon>
        <taxon>Ecdysozoa</taxon>
        <taxon>Arthropoda</taxon>
        <taxon>Chelicerata</taxon>
        <taxon>Arachnida</taxon>
        <taxon>Araneae</taxon>
        <taxon>Araneomorphae</taxon>
        <taxon>Entelegynae</taxon>
        <taxon>Araneoidea</taxon>
        <taxon>Araneidae</taxon>
        <taxon>Caerostris</taxon>
    </lineage>
</organism>
<dbReference type="InterPro" id="IPR050618">
    <property type="entry name" value="Ubq-SigPath_Reg"/>
</dbReference>
<dbReference type="PROSITE" id="PS50896">
    <property type="entry name" value="LISH"/>
    <property type="match status" value="1"/>
</dbReference>
<protein>
    <submittedName>
        <fullName evidence="2">Glucose-induced degradation protein 8-B homolog</fullName>
    </submittedName>
</protein>
<evidence type="ECO:0000313" key="3">
    <source>
        <dbReference type="Proteomes" id="UP001054837"/>
    </source>
</evidence>
<proteinExistence type="predicted"/>
<dbReference type="SMART" id="SM00667">
    <property type="entry name" value="LisH"/>
    <property type="match status" value="1"/>
</dbReference>
<comment type="caution">
    <text evidence="2">The sequence shown here is derived from an EMBL/GenBank/DDBJ whole genome shotgun (WGS) entry which is preliminary data.</text>
</comment>
<dbReference type="Pfam" id="PF10607">
    <property type="entry name" value="CTLH"/>
    <property type="match status" value="1"/>
</dbReference>
<dbReference type="InterPro" id="IPR006595">
    <property type="entry name" value="CTLH_C"/>
</dbReference>
<dbReference type="EMBL" id="BPLQ01005716">
    <property type="protein sequence ID" value="GIY16614.1"/>
    <property type="molecule type" value="Genomic_DNA"/>
</dbReference>
<feature type="domain" description="CTLH" evidence="1">
    <location>
        <begin position="71"/>
        <end position="128"/>
    </location>
</feature>